<dbReference type="InterPro" id="IPR038063">
    <property type="entry name" value="Transpep_catalytic_dom"/>
</dbReference>
<dbReference type="GO" id="GO:0004180">
    <property type="term" value="F:carboxypeptidase activity"/>
    <property type="evidence" value="ECO:0007669"/>
    <property type="project" value="UniProtKB-ARBA"/>
</dbReference>
<protein>
    <submittedName>
        <fullName evidence="8">DUF2778 domain-containing protein</fullName>
    </submittedName>
</protein>
<comment type="caution">
    <text evidence="8">The sequence shown here is derived from an EMBL/GenBank/DDBJ whole genome shotgun (WGS) entry which is preliminary data.</text>
</comment>
<evidence type="ECO:0000256" key="5">
    <source>
        <dbReference type="ARBA" id="ARBA00022984"/>
    </source>
</evidence>
<dbReference type="InterPro" id="IPR021225">
    <property type="entry name" value="Tlde1_dom"/>
</dbReference>
<organism evidence="8 9">
    <name type="scientific">Paraburkholderia antibiotica</name>
    <dbReference type="NCBI Taxonomy" id="2728839"/>
    <lineage>
        <taxon>Bacteria</taxon>
        <taxon>Pseudomonadati</taxon>
        <taxon>Pseudomonadota</taxon>
        <taxon>Betaproteobacteria</taxon>
        <taxon>Burkholderiales</taxon>
        <taxon>Burkholderiaceae</taxon>
        <taxon>Paraburkholderia</taxon>
    </lineage>
</organism>
<dbReference type="RefSeq" id="WP_169495961.1">
    <property type="nucleotide sequence ID" value="NZ_JABBFZ010000001.1"/>
</dbReference>
<dbReference type="InterPro" id="IPR005490">
    <property type="entry name" value="LD_TPept_cat_dom"/>
</dbReference>
<keyword evidence="4" id="KW-0133">Cell shape</keyword>
<sequence>MSDRYAAERGTPSVPACAKSQISLGFNGRFLTMSGPVTRIYAAVSGSPDSAGRFDHSLERQRERSKGPIPIGQYWIEPLQMWENHWYNLAARASWGNHRITIHVYPGTQTYGRGGFFIHGGTHAGSAGCINLKAGMDLFVRDLRQAAAQSPDCYIPLSVRY</sequence>
<dbReference type="GO" id="GO:0009252">
    <property type="term" value="P:peptidoglycan biosynthetic process"/>
    <property type="evidence" value="ECO:0007669"/>
    <property type="project" value="UniProtKB-UniPathway"/>
</dbReference>
<dbReference type="Proteomes" id="UP000583127">
    <property type="component" value="Unassembled WGS sequence"/>
</dbReference>
<evidence type="ECO:0000313" key="9">
    <source>
        <dbReference type="Proteomes" id="UP000583127"/>
    </source>
</evidence>
<evidence type="ECO:0000259" key="7">
    <source>
        <dbReference type="Pfam" id="PF10908"/>
    </source>
</evidence>
<name>A0A7X9X1Q8_9BURK</name>
<feature type="domain" description="Tlde1" evidence="7">
    <location>
        <begin position="59"/>
        <end position="135"/>
    </location>
</feature>
<keyword evidence="9" id="KW-1185">Reference proteome</keyword>
<dbReference type="UniPathway" id="UPA00219"/>
<dbReference type="AlphaFoldDB" id="A0A7X9X1Q8"/>
<dbReference type="Pfam" id="PF10908">
    <property type="entry name" value="Tlde1_dom"/>
    <property type="match status" value="1"/>
</dbReference>
<evidence type="ECO:0000256" key="6">
    <source>
        <dbReference type="ARBA" id="ARBA00023316"/>
    </source>
</evidence>
<dbReference type="GO" id="GO:0071555">
    <property type="term" value="P:cell wall organization"/>
    <property type="evidence" value="ECO:0007669"/>
    <property type="project" value="UniProtKB-KW"/>
</dbReference>
<dbReference type="SUPFAM" id="SSF141523">
    <property type="entry name" value="L,D-transpeptidase catalytic domain-like"/>
    <property type="match status" value="1"/>
</dbReference>
<evidence type="ECO:0000256" key="2">
    <source>
        <dbReference type="ARBA" id="ARBA00005992"/>
    </source>
</evidence>
<proteinExistence type="inferred from homology"/>
<dbReference type="EMBL" id="JABBFZ010000001">
    <property type="protein sequence ID" value="NML29674.1"/>
    <property type="molecule type" value="Genomic_DNA"/>
</dbReference>
<keyword evidence="3" id="KW-0808">Transferase</keyword>
<evidence type="ECO:0000313" key="8">
    <source>
        <dbReference type="EMBL" id="NML29674.1"/>
    </source>
</evidence>
<comment type="pathway">
    <text evidence="1">Cell wall biogenesis; peptidoglycan biosynthesis.</text>
</comment>
<comment type="similarity">
    <text evidence="2">Belongs to the YkuD family.</text>
</comment>
<dbReference type="CDD" id="cd16913">
    <property type="entry name" value="YkuD_like"/>
    <property type="match status" value="1"/>
</dbReference>
<accession>A0A7X9X1Q8</accession>
<evidence type="ECO:0000256" key="1">
    <source>
        <dbReference type="ARBA" id="ARBA00004752"/>
    </source>
</evidence>
<dbReference type="GO" id="GO:0008360">
    <property type="term" value="P:regulation of cell shape"/>
    <property type="evidence" value="ECO:0007669"/>
    <property type="project" value="UniProtKB-KW"/>
</dbReference>
<dbReference type="GO" id="GO:0016740">
    <property type="term" value="F:transferase activity"/>
    <property type="evidence" value="ECO:0007669"/>
    <property type="project" value="UniProtKB-KW"/>
</dbReference>
<reference evidence="8 9" key="1">
    <citation type="submission" date="2020-04" db="EMBL/GenBank/DDBJ databases">
        <title>Paraburkholderia sp. G-4-1-8 isolated from soil.</title>
        <authorList>
            <person name="Dahal R.H."/>
        </authorList>
    </citation>
    <scope>NUCLEOTIDE SEQUENCE [LARGE SCALE GENOMIC DNA]</scope>
    <source>
        <strain evidence="8 9">G-4-1-8</strain>
    </source>
</reference>
<evidence type="ECO:0000256" key="3">
    <source>
        <dbReference type="ARBA" id="ARBA00022679"/>
    </source>
</evidence>
<keyword evidence="6" id="KW-0961">Cell wall biogenesis/degradation</keyword>
<gene>
    <name evidence="8" type="ORF">HHL14_02350</name>
</gene>
<keyword evidence="5" id="KW-0573">Peptidoglycan synthesis</keyword>
<evidence type="ECO:0000256" key="4">
    <source>
        <dbReference type="ARBA" id="ARBA00022960"/>
    </source>
</evidence>